<keyword evidence="3" id="KW-1185">Reference proteome</keyword>
<accession>A0A0I9U299</accession>
<name>A0A0I9U299_9MYCO</name>
<proteinExistence type="predicted"/>
<evidence type="ECO:0000256" key="1">
    <source>
        <dbReference type="SAM" id="MobiDB-lite"/>
    </source>
</evidence>
<evidence type="ECO:0000313" key="2">
    <source>
        <dbReference type="EMBL" id="KLO34955.1"/>
    </source>
</evidence>
<dbReference type="PATRIC" id="fig|29311.18.peg.2284"/>
<sequence>MDIAIELTRSHPQRVPNYRARAHPNTMGLASFNPTYSASVTGSGIPDGGHSYHDHAAEPFQPSGA</sequence>
<reference evidence="2 3" key="1">
    <citation type="submission" date="2015-05" db="EMBL/GenBank/DDBJ databases">
        <title>Genome sequence of Mycobacterium haemophilum.</title>
        <authorList>
            <person name="Greninger A.L."/>
            <person name="Cunningham G."/>
            <person name="Miller S."/>
        </authorList>
    </citation>
    <scope>NUCLEOTIDE SEQUENCE [LARGE SCALE GENOMIC DNA]</scope>
    <source>
        <strain evidence="3">UC1</strain>
    </source>
</reference>
<protein>
    <submittedName>
        <fullName evidence="2">Uncharacterized protein</fullName>
    </submittedName>
</protein>
<comment type="caution">
    <text evidence="2">The sequence shown here is derived from an EMBL/GenBank/DDBJ whole genome shotgun (WGS) entry which is preliminary data.</text>
</comment>
<dbReference type="AlphaFoldDB" id="A0A0I9U299"/>
<gene>
    <name evidence="2" type="ORF">ABH38_17365</name>
</gene>
<dbReference type="EMBL" id="LDPR01000019">
    <property type="protein sequence ID" value="KLO34955.1"/>
    <property type="molecule type" value="Genomic_DNA"/>
</dbReference>
<evidence type="ECO:0000313" key="3">
    <source>
        <dbReference type="Proteomes" id="UP000036334"/>
    </source>
</evidence>
<dbReference type="Proteomes" id="UP000036334">
    <property type="component" value="Unassembled WGS sequence"/>
</dbReference>
<organism evidence="2 3">
    <name type="scientific">Mycobacterium haemophilum</name>
    <dbReference type="NCBI Taxonomy" id="29311"/>
    <lineage>
        <taxon>Bacteria</taxon>
        <taxon>Bacillati</taxon>
        <taxon>Actinomycetota</taxon>
        <taxon>Actinomycetes</taxon>
        <taxon>Mycobacteriales</taxon>
        <taxon>Mycobacteriaceae</taxon>
        <taxon>Mycobacterium</taxon>
    </lineage>
</organism>
<dbReference type="RefSeq" id="WP_047316220.1">
    <property type="nucleotide sequence ID" value="NZ_LDPQ01000023.1"/>
</dbReference>
<feature type="region of interest" description="Disordered" evidence="1">
    <location>
        <begin position="41"/>
        <end position="65"/>
    </location>
</feature>